<dbReference type="AlphaFoldDB" id="A0A317YQ00"/>
<name>A0A317YQ00_STAPS</name>
<reference evidence="2 3" key="1">
    <citation type="journal article" date="2018" name="Vet. Microbiol.">
        <title>Clonal diversity and geographic distribution of methicillin-resistant Staphylococcus pseudintermedius from Australian animals: Discovery of novel sequence types.</title>
        <authorList>
            <person name="Worthing K.A."/>
            <person name="Abraham S."/>
            <person name="Coombs G.W."/>
            <person name="Pang S."/>
            <person name="Saputra S."/>
            <person name="Jordan D."/>
            <person name="Trott D.J."/>
            <person name="Norris J.M."/>
        </authorList>
    </citation>
    <scope>NUCLEOTIDE SEQUENCE [LARGE SCALE GENOMIC DNA]</scope>
    <source>
        <strain evidence="2 3">ST525 1</strain>
    </source>
</reference>
<comment type="caution">
    <text evidence="2">The sequence shown here is derived from an EMBL/GenBank/DDBJ whole genome shotgun (WGS) entry which is preliminary data.</text>
</comment>
<organism evidence="2 3">
    <name type="scientific">Staphylococcus pseudintermedius</name>
    <dbReference type="NCBI Taxonomy" id="283734"/>
    <lineage>
        <taxon>Bacteria</taxon>
        <taxon>Bacillati</taxon>
        <taxon>Bacillota</taxon>
        <taxon>Bacilli</taxon>
        <taxon>Bacillales</taxon>
        <taxon>Staphylococcaceae</taxon>
        <taxon>Staphylococcus</taxon>
        <taxon>Staphylococcus intermedius group</taxon>
    </lineage>
</organism>
<sequence length="128" mass="15113">KLNEAIKVKNDELNEKKEVLQNKIIELEQLKEQPYPKDNNSLHSENINDTKINIIGAPDLWKLESTEDICFYNEDEIDNFINNYNNENSKFYVVRFGVTSYSSRKIKKQTHAIFINNKDEYIKIIKGE</sequence>
<feature type="coiled-coil region" evidence="1">
    <location>
        <begin position="3"/>
        <end position="33"/>
    </location>
</feature>
<keyword evidence="1" id="KW-0175">Coiled coil</keyword>
<proteinExistence type="predicted"/>
<dbReference type="EMBL" id="QEIT01000140">
    <property type="protein sequence ID" value="PWZ72674.1"/>
    <property type="molecule type" value="Genomic_DNA"/>
</dbReference>
<evidence type="ECO:0000313" key="2">
    <source>
        <dbReference type="EMBL" id="PWZ72674.1"/>
    </source>
</evidence>
<accession>A0A317YQ00</accession>
<evidence type="ECO:0000256" key="1">
    <source>
        <dbReference type="SAM" id="Coils"/>
    </source>
</evidence>
<evidence type="ECO:0000313" key="3">
    <source>
        <dbReference type="Proteomes" id="UP000246800"/>
    </source>
</evidence>
<dbReference type="Proteomes" id="UP000246800">
    <property type="component" value="Unassembled WGS sequence"/>
</dbReference>
<feature type="non-terminal residue" evidence="2">
    <location>
        <position position="1"/>
    </location>
</feature>
<gene>
    <name evidence="2" type="ORF">DD902_12905</name>
</gene>
<dbReference type="RefSeq" id="WP_186801875.1">
    <property type="nucleotide sequence ID" value="NZ_QEIT01000140.1"/>
</dbReference>
<protein>
    <submittedName>
        <fullName evidence="2">Uncharacterized protein</fullName>
    </submittedName>
</protein>